<keyword evidence="2" id="KW-1133">Transmembrane helix</keyword>
<keyword evidence="2" id="KW-0472">Membrane</keyword>
<comment type="caution">
    <text evidence="4">The sequence shown here is derived from an EMBL/GenBank/DDBJ whole genome shotgun (WGS) entry which is preliminary data.</text>
</comment>
<accession>A0A1Q9D4C6</accession>
<evidence type="ECO:0000256" key="3">
    <source>
        <dbReference type="SAM" id="SignalP"/>
    </source>
</evidence>
<evidence type="ECO:0000313" key="5">
    <source>
        <dbReference type="Proteomes" id="UP000186817"/>
    </source>
</evidence>
<name>A0A1Q9D4C6_SYMMI</name>
<proteinExistence type="predicted"/>
<dbReference type="Proteomes" id="UP000186817">
    <property type="component" value="Unassembled WGS sequence"/>
</dbReference>
<organism evidence="4 5">
    <name type="scientific">Symbiodinium microadriaticum</name>
    <name type="common">Dinoflagellate</name>
    <name type="synonym">Zooxanthella microadriatica</name>
    <dbReference type="NCBI Taxonomy" id="2951"/>
    <lineage>
        <taxon>Eukaryota</taxon>
        <taxon>Sar</taxon>
        <taxon>Alveolata</taxon>
        <taxon>Dinophyceae</taxon>
        <taxon>Suessiales</taxon>
        <taxon>Symbiodiniaceae</taxon>
        <taxon>Symbiodinium</taxon>
    </lineage>
</organism>
<feature type="transmembrane region" description="Helical" evidence="2">
    <location>
        <begin position="358"/>
        <end position="378"/>
    </location>
</feature>
<dbReference type="SUPFAM" id="SSF57184">
    <property type="entry name" value="Growth factor receptor domain"/>
    <property type="match status" value="1"/>
</dbReference>
<evidence type="ECO:0000256" key="1">
    <source>
        <dbReference type="SAM" id="MobiDB-lite"/>
    </source>
</evidence>
<dbReference type="AlphaFoldDB" id="A0A1Q9D4C6"/>
<dbReference type="Gene3D" id="2.10.220.10">
    <property type="entry name" value="Hormone Receptor, Insulin-like Growth Factor Receptor 1, Chain A, domain 2"/>
    <property type="match status" value="1"/>
</dbReference>
<dbReference type="InterPro" id="IPR009030">
    <property type="entry name" value="Growth_fac_rcpt_cys_sf"/>
</dbReference>
<gene>
    <name evidence="4" type="ORF">AK812_SmicGene28436</name>
</gene>
<feature type="region of interest" description="Disordered" evidence="1">
    <location>
        <begin position="666"/>
        <end position="704"/>
    </location>
</feature>
<protein>
    <submittedName>
        <fullName evidence="4">Uncharacterized protein</fullName>
    </submittedName>
</protein>
<feature type="signal peptide" evidence="3">
    <location>
        <begin position="1"/>
        <end position="26"/>
    </location>
</feature>
<keyword evidence="3" id="KW-0732">Signal</keyword>
<dbReference type="OrthoDB" id="409083at2759"/>
<sequence length="704" mass="78534">MKTHCCWARWLLAIATCLEQFVGNAGTPEPELDVMYLKYKEQPIDTTPVFNPNDVMYNATLDYKMHFFAVQATPLGEAIITNIYLCPNLDCLHHQTPRAIIDFSEKVVLDRGEKTLYKFDVELHGRSRTYTINVNRLHGTETNLRHLIVAGHTVHPKFSPNHHGMYRCFLDVSTELAMLELHLQDQGQTVVAEAEPPVPDDNITGLDKWRDNSKPEPLRSTPIRRLREEAYGEFQYPNKYLQFPVPMGMKRKIRLMVLSSDGNHRGYYSIDLARQGCVEGLPLFDVRTRSCVRFCDVGYWPDYQAHRCKRCPDLCVSCVSAQKCVLCPKPTTEEQYKLNSEGRCVPHTRPFWQHSERALSIALASIATLIFCCGLLAFRLTPSGRQRRAEPNEDPGNMALADFSAFKHNAPSGYRKLPVEDDAGVDSGFSSEDDAVTESSTTNEALWYTPEVIRPVVKIWRCKMAANPFKACSVRGMPLQVAIPTGIPVPETATHLGVTAANEAGENTRLTAVRLFGEEEQDGFSSKILLGVLQGFSTMNRAECGAGQHSLALDGWKNAMDSMMKRNDASMKEALSLLSDWLEPVALTLQDCGASTSHRQFAAALLRLRNGVMFYQPGQVLSIDKVSIFHWVNTAIASFRREEYGLFGRDVGNLVRQLVPLSPVQEQADASKLDSHAPEATADAEVESVSSSSSGQGLKVARAE</sequence>
<evidence type="ECO:0000256" key="2">
    <source>
        <dbReference type="SAM" id="Phobius"/>
    </source>
</evidence>
<reference evidence="4 5" key="1">
    <citation type="submission" date="2016-02" db="EMBL/GenBank/DDBJ databases">
        <title>Genome analysis of coral dinoflagellate symbionts highlights evolutionary adaptations to a symbiotic lifestyle.</title>
        <authorList>
            <person name="Aranda M."/>
            <person name="Li Y."/>
            <person name="Liew Y.J."/>
            <person name="Baumgarten S."/>
            <person name="Simakov O."/>
            <person name="Wilson M."/>
            <person name="Piel J."/>
            <person name="Ashoor H."/>
            <person name="Bougouffa S."/>
            <person name="Bajic V.B."/>
            <person name="Ryu T."/>
            <person name="Ravasi T."/>
            <person name="Bayer T."/>
            <person name="Micklem G."/>
            <person name="Kim H."/>
            <person name="Bhak J."/>
            <person name="Lajeunesse T.C."/>
            <person name="Voolstra C.R."/>
        </authorList>
    </citation>
    <scope>NUCLEOTIDE SEQUENCE [LARGE SCALE GENOMIC DNA]</scope>
    <source>
        <strain evidence="4 5">CCMP2467</strain>
    </source>
</reference>
<keyword evidence="2" id="KW-0812">Transmembrane</keyword>
<evidence type="ECO:0000313" key="4">
    <source>
        <dbReference type="EMBL" id="OLP90029.1"/>
    </source>
</evidence>
<dbReference type="EMBL" id="LSRX01000731">
    <property type="protein sequence ID" value="OLP90029.1"/>
    <property type="molecule type" value="Genomic_DNA"/>
</dbReference>
<feature type="region of interest" description="Disordered" evidence="1">
    <location>
        <begin position="195"/>
        <end position="219"/>
    </location>
</feature>
<feature type="chain" id="PRO_5012932121" evidence="3">
    <location>
        <begin position="27"/>
        <end position="704"/>
    </location>
</feature>
<keyword evidence="5" id="KW-1185">Reference proteome</keyword>
<feature type="compositionally biased region" description="Basic and acidic residues" evidence="1">
    <location>
        <begin position="207"/>
        <end position="217"/>
    </location>
</feature>